<evidence type="ECO:0000256" key="1">
    <source>
        <dbReference type="SAM" id="MobiDB-lite"/>
    </source>
</evidence>
<dbReference type="Pfam" id="PF06812">
    <property type="entry name" value="ImpA_N"/>
    <property type="match status" value="1"/>
</dbReference>
<feature type="compositionally biased region" description="Low complexity" evidence="1">
    <location>
        <begin position="213"/>
        <end position="229"/>
    </location>
</feature>
<protein>
    <submittedName>
        <fullName evidence="3">Type VI secretion system protein TssA</fullName>
    </submittedName>
</protein>
<dbReference type="EMBL" id="JADSJR010000031">
    <property type="protein sequence ID" value="MBG2916029.1"/>
    <property type="molecule type" value="Genomic_DNA"/>
</dbReference>
<dbReference type="Proteomes" id="UP000612266">
    <property type="component" value="Unassembled WGS sequence"/>
</dbReference>
<feature type="domain" description="ImpA N-terminal" evidence="2">
    <location>
        <begin position="35"/>
        <end position="139"/>
    </location>
</feature>
<organism evidence="3 4">
    <name type="scientific">Proteus terrae subsp. cibarius</name>
    <dbReference type="NCBI Taxonomy" id="626774"/>
    <lineage>
        <taxon>Bacteria</taxon>
        <taxon>Pseudomonadati</taxon>
        <taxon>Pseudomonadota</taxon>
        <taxon>Gammaproteobacteria</taxon>
        <taxon>Enterobacterales</taxon>
        <taxon>Morganellaceae</taxon>
        <taxon>Proteus</taxon>
    </lineage>
</organism>
<dbReference type="NCBIfam" id="TIGR03362">
    <property type="entry name" value="VI_chp_7"/>
    <property type="match status" value="1"/>
</dbReference>
<evidence type="ECO:0000259" key="2">
    <source>
        <dbReference type="Pfam" id="PF06812"/>
    </source>
</evidence>
<sequence length="540" mass="61906">MSLLDTLISSCFADDTNKVQQFAQQQIDLWDRWLLPITPNQPVGDDPSYEDDFERMKEEVNKLSGADTELICLLAENLLLNSCKDVRVVTYYIWARLHKEGEHGLADSLGLLSGLLIRYHDTLLPSRATSRKSALEWLSGQRVLDSLSLYPEVDRQEFSRIIALLATIETELETWNEAERPQLAGLYQALEKRLAQSGGTSSLVPQNISRNESTYNSSSTPPSLSQSTPIETIQSGRELLDQSKMLANYLRNQPNGWLAGHRLMKVVRWDTLHQLPPQDQQGCTRLSPPRTDARSQLKRLYLQQSWGELAEQADKLFAEGVNHFWLDVQWYLYQALSKSPAPWNAWSDVIKNDLKQFLTRLPDLEKLSWEDGTPFADEVTLSWIKQHVMEENFDAMQGLSNSYSHQSEDEPILALETEAITQADNEGIEIALKWLQHRPDISTSRQKWLLNLVMARVAEQFARHDLALNLLRELDKKALSMSLTQWEPDYIFEVKARQLHLCRAKIQRNTSDKPHIEQQMARLLSELTAIDPVRSAILYS</sequence>
<dbReference type="AlphaFoldDB" id="A0A8I0WVZ2"/>
<proteinExistence type="predicted"/>
<dbReference type="PANTHER" id="PTHR37024:SF5">
    <property type="entry name" value="IMPA N-TERMINAL DOMAIN-CONTAINING PROTEIN"/>
    <property type="match status" value="1"/>
</dbReference>
<dbReference type="PANTHER" id="PTHR37024">
    <property type="entry name" value="TYPE VI SECRETION SYSTEM DUF2094 AND IMPA-RELATED DOMAIN PROTEIN"/>
    <property type="match status" value="1"/>
</dbReference>
<feature type="region of interest" description="Disordered" evidence="1">
    <location>
        <begin position="198"/>
        <end position="230"/>
    </location>
</feature>
<evidence type="ECO:0000313" key="4">
    <source>
        <dbReference type="Proteomes" id="UP000612266"/>
    </source>
</evidence>
<evidence type="ECO:0000313" key="3">
    <source>
        <dbReference type="EMBL" id="MBG2916029.1"/>
    </source>
</evidence>
<dbReference type="InterPro" id="IPR010657">
    <property type="entry name" value="ImpA_N"/>
</dbReference>
<dbReference type="InterPro" id="IPR017739">
    <property type="entry name" value="T6SS-assoc_VCA0119"/>
</dbReference>
<reference evidence="3" key="1">
    <citation type="submission" date="2020-11" db="EMBL/GenBank/DDBJ databases">
        <title>Enhanced detection system for hospital associated transmission using whole genome sequencing surveillance.</title>
        <authorList>
            <person name="Harrison L.H."/>
            <person name="Van Tyne D."/>
            <person name="Marsh J.W."/>
            <person name="Griffith M.P."/>
            <person name="Snyder D.J."/>
            <person name="Cooper V.S."/>
            <person name="Mustapha M."/>
        </authorList>
    </citation>
    <scope>NUCLEOTIDE SEQUENCE</scope>
    <source>
        <strain evidence="3">PR00070</strain>
    </source>
</reference>
<comment type="caution">
    <text evidence="3">The sequence shown here is derived from an EMBL/GenBank/DDBJ whole genome shotgun (WGS) entry which is preliminary data.</text>
</comment>
<dbReference type="RefSeq" id="WP_075674109.1">
    <property type="nucleotide sequence ID" value="NZ_CP053042.1"/>
</dbReference>
<gene>
    <name evidence="3" type="primary">tssA</name>
    <name evidence="3" type="ORF">I4901_16810</name>
</gene>
<accession>A0A8I0WVZ2</accession>
<feature type="compositionally biased region" description="Polar residues" evidence="1">
    <location>
        <begin position="198"/>
        <end position="212"/>
    </location>
</feature>
<name>A0A8I0WVZ2_9GAMM</name>
<dbReference type="Pfam" id="PF16989">
    <property type="entry name" value="T6SS_VasJ"/>
    <property type="match status" value="1"/>
</dbReference>